<evidence type="ECO:0000313" key="2">
    <source>
        <dbReference type="Proteomes" id="UP000250003"/>
    </source>
</evidence>
<organism evidence="1 2">
    <name type="scientific">Blautia argi</name>
    <dbReference type="NCBI Taxonomy" id="1912897"/>
    <lineage>
        <taxon>Bacteria</taxon>
        <taxon>Bacillati</taxon>
        <taxon>Bacillota</taxon>
        <taxon>Clostridia</taxon>
        <taxon>Lachnospirales</taxon>
        <taxon>Lachnospiraceae</taxon>
        <taxon>Blautia</taxon>
    </lineage>
</organism>
<dbReference type="KEGG" id="blau:DQQ01_07655"/>
<protein>
    <recommendedName>
        <fullName evidence="3">Plantaricin C family lantibiotic</fullName>
    </recommendedName>
</protein>
<evidence type="ECO:0008006" key="3">
    <source>
        <dbReference type="Google" id="ProtNLM"/>
    </source>
</evidence>
<dbReference type="InterPro" id="IPR029243">
    <property type="entry name" value="Lantibiotic_alpha"/>
</dbReference>
<name>A0A2Z4UAK3_9FIRM</name>
<keyword evidence="2" id="KW-1185">Reference proteome</keyword>
<accession>A0A2Z4UAK3</accession>
<dbReference type="Pfam" id="PF14867">
    <property type="entry name" value="Lantibiotic_a"/>
    <property type="match status" value="1"/>
</dbReference>
<dbReference type="AlphaFoldDB" id="A0A2Z4UAK3"/>
<dbReference type="Proteomes" id="UP000250003">
    <property type="component" value="Chromosome"/>
</dbReference>
<evidence type="ECO:0000313" key="1">
    <source>
        <dbReference type="EMBL" id="AWY98038.1"/>
    </source>
</evidence>
<proteinExistence type="predicted"/>
<gene>
    <name evidence="1" type="ORF">DQQ01_07655</name>
</gene>
<reference evidence="2" key="1">
    <citation type="submission" date="2018-06" db="EMBL/GenBank/DDBJ databases">
        <title>Description of Blautia argi sp. nov., a new anaerobic isolated from dog feces.</title>
        <authorList>
            <person name="Chang Y.-H."/>
            <person name="Paek J."/>
            <person name="Shin Y."/>
        </authorList>
    </citation>
    <scope>NUCLEOTIDE SEQUENCE [LARGE SCALE GENOMIC DNA]</scope>
    <source>
        <strain evidence="2">KCTC 15426</strain>
    </source>
</reference>
<dbReference type="GO" id="GO:0050830">
    <property type="term" value="P:defense response to Gram-positive bacterium"/>
    <property type="evidence" value="ECO:0007669"/>
    <property type="project" value="InterPro"/>
</dbReference>
<sequence length="64" mass="7136">MRGELKMKNPKNVTDIEEVCSLAEEIENHSATLEDENGAGKSKDWGNDGYLCSVTVECMVICNW</sequence>
<dbReference type="EMBL" id="CP030280">
    <property type="protein sequence ID" value="AWY98038.1"/>
    <property type="molecule type" value="Genomic_DNA"/>
</dbReference>